<dbReference type="InterPro" id="IPR001173">
    <property type="entry name" value="Glyco_trans_2-like"/>
</dbReference>
<evidence type="ECO:0000313" key="3">
    <source>
        <dbReference type="Proteomes" id="UP000422221"/>
    </source>
</evidence>
<protein>
    <submittedName>
        <fullName evidence="2">Glycosyltransferase</fullName>
    </submittedName>
</protein>
<name>A0A7J4XCD1_9BACE</name>
<reference evidence="2 3" key="1">
    <citation type="journal article" date="2019" name="Nat. Med.">
        <title>A library of human gut bacterial isolates paired with longitudinal multiomics data enables mechanistic microbiome research.</title>
        <authorList>
            <person name="Poyet M."/>
            <person name="Groussin M."/>
            <person name="Gibbons S.M."/>
            <person name="Avila-Pacheco J."/>
            <person name="Jiang X."/>
            <person name="Kearney S.M."/>
            <person name="Perrotta A.R."/>
            <person name="Berdy B."/>
            <person name="Zhao S."/>
            <person name="Lieberman T.D."/>
            <person name="Swanson P.K."/>
            <person name="Smith M."/>
            <person name="Roesemann S."/>
            <person name="Alexander J.E."/>
            <person name="Rich S.A."/>
            <person name="Livny J."/>
            <person name="Vlamakis H."/>
            <person name="Clish C."/>
            <person name="Bullock K."/>
            <person name="Deik A."/>
            <person name="Scott J."/>
            <person name="Pierce K.A."/>
            <person name="Xavier R.J."/>
            <person name="Alm E.J."/>
        </authorList>
    </citation>
    <scope>NUCLEOTIDE SEQUENCE [LARGE SCALE GENOMIC DNA]</scope>
    <source>
        <strain evidence="2 3">BIOML-A10</strain>
    </source>
</reference>
<evidence type="ECO:0000313" key="2">
    <source>
        <dbReference type="EMBL" id="KAA3756770.1"/>
    </source>
</evidence>
<keyword evidence="2" id="KW-0808">Transferase</keyword>
<proteinExistence type="predicted"/>
<dbReference type="PANTHER" id="PTHR46396">
    <property type="entry name" value="PROTEIN O-LINKED-MANNOSE BETA-1,2-N-ACETYLGLUCOSAMINYLTRANSFERASE 1"/>
    <property type="match status" value="1"/>
</dbReference>
<dbReference type="GO" id="GO:0047223">
    <property type="term" value="F:beta-1,3-galactosyl-O-glycosyl-glycoprotein beta-1,3-N-acetylglucosaminyltransferase activity"/>
    <property type="evidence" value="ECO:0007669"/>
    <property type="project" value="TreeGrafter"/>
</dbReference>
<accession>A0A7J4XCD1</accession>
<sequence>MLAPIVVFAFNRPNALNNLLTSLKRNHLFEESKLFIFIDGCRNKNDMPQVNEVYAIARKFCNESKENRHIIISQQNRGLGTSIITGVSTIIEKYGKAIVLEDDLTCTPNFLSYINQALDYYEHDKRIFSICGYGLKIKKPIGYSSDVYLSKRSSSWGWATWKDRWEQVDWEIQDWKELVNNKKQQKAFNKNGSDMYSMLKGYMEGKNHSWAIRFCYNQFKLGKYSVCPFLSKINNEGFGENATNCKQTFCRFKTEIDTTNQNIFIFDKNIMPNSQIDRECYKYHSIPIRVYCKIRETLHL</sequence>
<organism evidence="2 3">
    <name type="scientific">Bacteroides salyersiae</name>
    <dbReference type="NCBI Taxonomy" id="291644"/>
    <lineage>
        <taxon>Bacteria</taxon>
        <taxon>Pseudomonadati</taxon>
        <taxon>Bacteroidota</taxon>
        <taxon>Bacteroidia</taxon>
        <taxon>Bacteroidales</taxon>
        <taxon>Bacteroidaceae</taxon>
        <taxon>Bacteroides</taxon>
    </lineage>
</organism>
<dbReference type="InterPro" id="IPR029044">
    <property type="entry name" value="Nucleotide-diphossugar_trans"/>
</dbReference>
<dbReference type="GeneID" id="93117667"/>
<comment type="caution">
    <text evidence="2">The sequence shown here is derived from an EMBL/GenBank/DDBJ whole genome shotgun (WGS) entry which is preliminary data.</text>
</comment>
<dbReference type="Gene3D" id="3.90.550.10">
    <property type="entry name" value="Spore Coat Polysaccharide Biosynthesis Protein SpsA, Chain A"/>
    <property type="match status" value="1"/>
</dbReference>
<dbReference type="RefSeq" id="WP_007482020.1">
    <property type="nucleotide sequence ID" value="NZ_CAXSTI010000029.1"/>
</dbReference>
<dbReference type="Pfam" id="PF00535">
    <property type="entry name" value="Glycos_transf_2"/>
    <property type="match status" value="1"/>
</dbReference>
<dbReference type="PANTHER" id="PTHR46396:SF1">
    <property type="entry name" value="PROTEIN O-LINKED-MANNOSE BETA-1,2-N-ACETYLGLUCOSAMINYLTRANSFERASE 1"/>
    <property type="match status" value="1"/>
</dbReference>
<evidence type="ECO:0000259" key="1">
    <source>
        <dbReference type="Pfam" id="PF00535"/>
    </source>
</evidence>
<dbReference type="Proteomes" id="UP000422221">
    <property type="component" value="Unassembled WGS sequence"/>
</dbReference>
<feature type="domain" description="Glycosyltransferase 2-like" evidence="1">
    <location>
        <begin position="5"/>
        <end position="124"/>
    </location>
</feature>
<dbReference type="GO" id="GO:0016266">
    <property type="term" value="P:protein O-linked glycosylation via N-acetyl-galactosamine"/>
    <property type="evidence" value="ECO:0007669"/>
    <property type="project" value="TreeGrafter"/>
</dbReference>
<dbReference type="InterPro" id="IPR052463">
    <property type="entry name" value="O-linked_mannose_GnT"/>
</dbReference>
<gene>
    <name evidence="2" type="ORF">F3F73_23170</name>
</gene>
<dbReference type="SUPFAM" id="SSF53448">
    <property type="entry name" value="Nucleotide-diphospho-sugar transferases"/>
    <property type="match status" value="1"/>
</dbReference>
<dbReference type="EMBL" id="VWMK01000041">
    <property type="protein sequence ID" value="KAA3756770.1"/>
    <property type="molecule type" value="Genomic_DNA"/>
</dbReference>
<dbReference type="AlphaFoldDB" id="A0A7J4XCD1"/>